<protein>
    <submittedName>
        <fullName evidence="1">Uncharacterized protein</fullName>
    </submittedName>
</protein>
<name>A0A2P2IUT9_RHIMU</name>
<reference evidence="1" key="1">
    <citation type="submission" date="2018-02" db="EMBL/GenBank/DDBJ databases">
        <title>Rhizophora mucronata_Transcriptome.</title>
        <authorList>
            <person name="Meera S.P."/>
            <person name="Sreeshan A."/>
            <person name="Augustine A."/>
        </authorList>
    </citation>
    <scope>NUCLEOTIDE SEQUENCE</scope>
    <source>
        <tissue evidence="1">Leaf</tissue>
    </source>
</reference>
<proteinExistence type="predicted"/>
<sequence length="15" mass="1709">MTEGTKMQLSNLSRI</sequence>
<evidence type="ECO:0000313" key="1">
    <source>
        <dbReference type="EMBL" id="MBW84963.1"/>
    </source>
</evidence>
<dbReference type="EMBL" id="GGEC01004480">
    <property type="protein sequence ID" value="MBW84963.1"/>
    <property type="molecule type" value="Transcribed_RNA"/>
</dbReference>
<accession>A0A2P2IUT9</accession>
<organism evidence="1">
    <name type="scientific">Rhizophora mucronata</name>
    <name type="common">Asiatic mangrove</name>
    <dbReference type="NCBI Taxonomy" id="61149"/>
    <lineage>
        <taxon>Eukaryota</taxon>
        <taxon>Viridiplantae</taxon>
        <taxon>Streptophyta</taxon>
        <taxon>Embryophyta</taxon>
        <taxon>Tracheophyta</taxon>
        <taxon>Spermatophyta</taxon>
        <taxon>Magnoliopsida</taxon>
        <taxon>eudicotyledons</taxon>
        <taxon>Gunneridae</taxon>
        <taxon>Pentapetalae</taxon>
        <taxon>rosids</taxon>
        <taxon>fabids</taxon>
        <taxon>Malpighiales</taxon>
        <taxon>Rhizophoraceae</taxon>
        <taxon>Rhizophora</taxon>
    </lineage>
</organism>